<proteinExistence type="predicted"/>
<accession>A0ACC6V204</accession>
<evidence type="ECO:0000313" key="2">
    <source>
        <dbReference type="Proteomes" id="UP000033636"/>
    </source>
</evidence>
<name>A0ACC6V204_9CREN</name>
<protein>
    <submittedName>
        <fullName evidence="1">Uncharacterized protein</fullName>
    </submittedName>
</protein>
<sequence>MRLTIYVLPPGIFRRMAIDPVEVRHASCQRLLGGPPEVLTAASLRRPLKAAGAANRP</sequence>
<gene>
    <name evidence="1" type="ORF">TU35_007605</name>
</gene>
<organism evidence="1 2">
    <name type="scientific">Thermoproteus sp. AZ2</name>
    <dbReference type="NCBI Taxonomy" id="1609232"/>
    <lineage>
        <taxon>Archaea</taxon>
        <taxon>Thermoproteota</taxon>
        <taxon>Thermoprotei</taxon>
        <taxon>Thermoproteales</taxon>
        <taxon>Thermoproteaceae</taxon>
        <taxon>Thermoproteus</taxon>
    </lineage>
</organism>
<dbReference type="EMBL" id="JZWT02000021">
    <property type="protein sequence ID" value="MFB6491087.1"/>
    <property type="molecule type" value="Genomic_DNA"/>
</dbReference>
<dbReference type="Proteomes" id="UP000033636">
    <property type="component" value="Unassembled WGS sequence"/>
</dbReference>
<evidence type="ECO:0000313" key="1">
    <source>
        <dbReference type="EMBL" id="MFB6491087.1"/>
    </source>
</evidence>
<reference evidence="1" key="1">
    <citation type="submission" date="2024-07" db="EMBL/GenBank/DDBJ databases">
        <title>Metagenome and Metagenome-Assembled Genomes of Archaea from a hot spring from the geothermal field of Los Azufres, Mexico.</title>
        <authorList>
            <person name="Marin-Paredes R."/>
            <person name="Martinez-Romero E."/>
            <person name="Servin-Garciduenas L.E."/>
        </authorList>
    </citation>
    <scope>NUCLEOTIDE SEQUENCE</scope>
</reference>
<comment type="caution">
    <text evidence="1">The sequence shown here is derived from an EMBL/GenBank/DDBJ whole genome shotgun (WGS) entry which is preliminary data.</text>
</comment>